<dbReference type="OrthoDB" id="13170at2763"/>
<evidence type="ECO:0000256" key="1">
    <source>
        <dbReference type="SAM" id="MobiDB-lite"/>
    </source>
</evidence>
<reference evidence="2 3" key="1">
    <citation type="journal article" date="2020" name="J. Phycol.">
        <title>Comparative genome analysis reveals Cyanidiococcus gen. nov., a new extremophilic red algal genus sister to Cyanidioschyzon (Cyanidioschyzonaceae, Rhodophyta).</title>
        <authorList>
            <person name="Liu S.-L."/>
            <person name="Chiang Y.-R."/>
            <person name="Yoon H.S."/>
            <person name="Fu H.-Y."/>
        </authorList>
    </citation>
    <scope>NUCLEOTIDE SEQUENCE [LARGE SCALE GENOMIC DNA]</scope>
    <source>
        <strain evidence="2 3">THAL066</strain>
    </source>
</reference>
<feature type="region of interest" description="Disordered" evidence="1">
    <location>
        <begin position="43"/>
        <end position="121"/>
    </location>
</feature>
<keyword evidence="3" id="KW-1185">Reference proteome</keyword>
<gene>
    <name evidence="2" type="ORF">F1559_002077</name>
</gene>
<accession>A0A7J7IBK1</accession>
<dbReference type="EMBL" id="VWRR01000020">
    <property type="protein sequence ID" value="KAF6000455.1"/>
    <property type="molecule type" value="Genomic_DNA"/>
</dbReference>
<comment type="caution">
    <text evidence="2">The sequence shown here is derived from an EMBL/GenBank/DDBJ whole genome shotgun (WGS) entry which is preliminary data.</text>
</comment>
<organism evidence="2 3">
    <name type="scientific">Cyanidiococcus yangmingshanensis</name>
    <dbReference type="NCBI Taxonomy" id="2690220"/>
    <lineage>
        <taxon>Eukaryota</taxon>
        <taxon>Rhodophyta</taxon>
        <taxon>Bangiophyceae</taxon>
        <taxon>Cyanidiales</taxon>
        <taxon>Cyanidiaceae</taxon>
        <taxon>Cyanidiococcus</taxon>
    </lineage>
</organism>
<dbReference type="AlphaFoldDB" id="A0A7J7IBK1"/>
<name>A0A7J7IBK1_9RHOD</name>
<feature type="compositionally biased region" description="Low complexity" evidence="1">
    <location>
        <begin position="66"/>
        <end position="84"/>
    </location>
</feature>
<protein>
    <submittedName>
        <fullName evidence="2">Uncharacterized protein</fullName>
    </submittedName>
</protein>
<proteinExistence type="predicted"/>
<feature type="compositionally biased region" description="Basic and acidic residues" evidence="1">
    <location>
        <begin position="45"/>
        <end position="65"/>
    </location>
</feature>
<dbReference type="Proteomes" id="UP000530660">
    <property type="component" value="Unassembled WGS sequence"/>
</dbReference>
<evidence type="ECO:0000313" key="3">
    <source>
        <dbReference type="Proteomes" id="UP000530660"/>
    </source>
</evidence>
<sequence length="121" mass="13022">MLLRLLRKLHGTISSRKRRIQLDQVDHVLEVGFFRQEFGNAGTEDAARTAHGAHKDSGAMTETDRTAATTATGTAAKTAHPTTTVGPAPSPTSEKQTEQASGTDLYQSNNNRGTSDNHDHP</sequence>
<evidence type="ECO:0000313" key="2">
    <source>
        <dbReference type="EMBL" id="KAF6000455.1"/>
    </source>
</evidence>
<feature type="compositionally biased region" description="Polar residues" evidence="1">
    <location>
        <begin position="91"/>
        <end position="114"/>
    </location>
</feature>